<proteinExistence type="predicted"/>
<evidence type="ECO:0000313" key="1">
    <source>
        <dbReference type="EMBL" id="KKN43477.1"/>
    </source>
</evidence>
<dbReference type="AlphaFoldDB" id="A0A0F9R2R1"/>
<accession>A0A0F9R2R1</accession>
<name>A0A0F9R2R1_9ZZZZ</name>
<reference evidence="1" key="1">
    <citation type="journal article" date="2015" name="Nature">
        <title>Complex archaea that bridge the gap between prokaryotes and eukaryotes.</title>
        <authorList>
            <person name="Spang A."/>
            <person name="Saw J.H."/>
            <person name="Jorgensen S.L."/>
            <person name="Zaremba-Niedzwiedzka K."/>
            <person name="Martijn J."/>
            <person name="Lind A.E."/>
            <person name="van Eijk R."/>
            <person name="Schleper C."/>
            <person name="Guy L."/>
            <person name="Ettema T.J."/>
        </authorList>
    </citation>
    <scope>NUCLEOTIDE SEQUENCE</scope>
</reference>
<comment type="caution">
    <text evidence="1">The sequence shown here is derived from an EMBL/GenBank/DDBJ whole genome shotgun (WGS) entry which is preliminary data.</text>
</comment>
<evidence type="ECO:0008006" key="2">
    <source>
        <dbReference type="Google" id="ProtNLM"/>
    </source>
</evidence>
<protein>
    <recommendedName>
        <fullName evidence="2">AAA+ ATPase domain-containing protein</fullName>
    </recommendedName>
</protein>
<sequence length="196" mass="21377">MILQKASEQEQRHSILVFGKPASGKTSLVKEHLLGSGFTPVWLSLNNLNGILGEKGTATWMVGQPSSWLDFKSTVNGLCEDGGGEAIVIDGLNLLVGMALPLQPTQQAWGEMGAKIRDIILALRGSFAHVYVICDVLPNDEGADQIAVNRDLYNKTISLFSEKWFCYTAPDKTGGVIYDVQMNGAMALRLKPLKRK</sequence>
<gene>
    <name evidence="1" type="ORF">LCGC14_0702680</name>
</gene>
<organism evidence="1">
    <name type="scientific">marine sediment metagenome</name>
    <dbReference type="NCBI Taxonomy" id="412755"/>
    <lineage>
        <taxon>unclassified sequences</taxon>
        <taxon>metagenomes</taxon>
        <taxon>ecological metagenomes</taxon>
    </lineage>
</organism>
<dbReference type="EMBL" id="LAZR01001508">
    <property type="protein sequence ID" value="KKN43477.1"/>
    <property type="molecule type" value="Genomic_DNA"/>
</dbReference>